<dbReference type="InterPro" id="IPR007278">
    <property type="entry name" value="DUF397"/>
</dbReference>
<sequence length="100" mass="10506">MHEFDLSNARWRKSTHSNGEGGSCVEVAYDFPGAAHWRKSTHSNGEGGNCVEVADGIPGIVPVRDSKAGPHGPVVTVTPAAWTAFLPLAAEVRPGTDKAL</sequence>
<proteinExistence type="predicted"/>
<protein>
    <submittedName>
        <fullName evidence="3">DUF397 domain-containing protein</fullName>
    </submittedName>
</protein>
<dbReference type="AlphaFoldDB" id="A0A6L6WT52"/>
<name>A0A6L6WT52_9ACTN</name>
<evidence type="ECO:0000313" key="4">
    <source>
        <dbReference type="Proteomes" id="UP000483802"/>
    </source>
</evidence>
<gene>
    <name evidence="3" type="ORF">GPA10_06090</name>
</gene>
<feature type="region of interest" description="Disordered" evidence="1">
    <location>
        <begin position="1"/>
        <end position="22"/>
    </location>
</feature>
<reference evidence="3 4" key="1">
    <citation type="submission" date="2019-11" db="EMBL/GenBank/DDBJ databases">
        <title>Streptomyces typhae sp. nov., a novel endophytic actinomycete isolated from the root of cattail pollen (Typha angustifolia L.).</title>
        <authorList>
            <person name="Peng C."/>
        </authorList>
    </citation>
    <scope>NUCLEOTIDE SEQUENCE [LARGE SCALE GENOMIC DNA]</scope>
    <source>
        <strain evidence="4">p1417</strain>
    </source>
</reference>
<feature type="domain" description="DUF397" evidence="2">
    <location>
        <begin position="35"/>
        <end position="86"/>
    </location>
</feature>
<evidence type="ECO:0000259" key="2">
    <source>
        <dbReference type="Pfam" id="PF04149"/>
    </source>
</evidence>
<dbReference type="Proteomes" id="UP000483802">
    <property type="component" value="Unassembled WGS sequence"/>
</dbReference>
<feature type="domain" description="DUF397" evidence="2">
    <location>
        <begin position="9"/>
        <end position="28"/>
    </location>
</feature>
<keyword evidence="4" id="KW-1185">Reference proteome</keyword>
<comment type="caution">
    <text evidence="3">The sequence shown here is derived from an EMBL/GenBank/DDBJ whole genome shotgun (WGS) entry which is preliminary data.</text>
</comment>
<dbReference type="EMBL" id="WPNZ01000002">
    <property type="protein sequence ID" value="MVO84354.1"/>
    <property type="molecule type" value="Genomic_DNA"/>
</dbReference>
<evidence type="ECO:0000313" key="3">
    <source>
        <dbReference type="EMBL" id="MVO84354.1"/>
    </source>
</evidence>
<evidence type="ECO:0000256" key="1">
    <source>
        <dbReference type="SAM" id="MobiDB-lite"/>
    </source>
</evidence>
<organism evidence="3 4">
    <name type="scientific">Streptomyces typhae</name>
    <dbReference type="NCBI Taxonomy" id="2681492"/>
    <lineage>
        <taxon>Bacteria</taxon>
        <taxon>Bacillati</taxon>
        <taxon>Actinomycetota</taxon>
        <taxon>Actinomycetes</taxon>
        <taxon>Kitasatosporales</taxon>
        <taxon>Streptomycetaceae</taxon>
        <taxon>Streptomyces</taxon>
    </lineage>
</organism>
<accession>A0A6L6WT52</accession>
<dbReference type="RefSeq" id="WP_157164541.1">
    <property type="nucleotide sequence ID" value="NZ_WPNZ01000002.1"/>
</dbReference>
<dbReference type="Pfam" id="PF04149">
    <property type="entry name" value="DUF397"/>
    <property type="match status" value="2"/>
</dbReference>